<proteinExistence type="predicted"/>
<dbReference type="RefSeq" id="WP_092564028.1">
    <property type="nucleotide sequence ID" value="NZ_FOYZ01000021.1"/>
</dbReference>
<accession>A0A1I6LTU6</accession>
<dbReference type="OrthoDB" id="2380855at2"/>
<reference evidence="1 2" key="1">
    <citation type="submission" date="2016-10" db="EMBL/GenBank/DDBJ databases">
        <authorList>
            <person name="de Groot N.N."/>
        </authorList>
    </citation>
    <scope>NUCLEOTIDE SEQUENCE [LARGE SCALE GENOMIC DNA]</scope>
    <source>
        <strain evidence="1 2">743A</strain>
    </source>
</reference>
<protein>
    <submittedName>
        <fullName evidence="1">Uncharacterized protein</fullName>
    </submittedName>
</protein>
<keyword evidence="2" id="KW-1185">Reference proteome</keyword>
<sequence>MADRLRYKISFVVQVMDGFRNMPVQGKQVSVFIEGEKPPIQKEGGYFVFVNLSTSQFNVQIEGDAFLKKVEQVNLEEAAEKYGFLKVYMIPDNRYPIPAGTTCIEGKAAKGSKITLLFWKGLRPFQLLEDYIKDSAQTDKLRMFAPENSELDGRQFYIENKGEKTGEFFYVARSEELRTNEYRLESPLNNNYDRIGTNIYVVYTTYVNEKESFFFPVMVTGEASCDVICETIDGTRISKWIPLQTGVVNQIKFEEEER</sequence>
<evidence type="ECO:0000313" key="2">
    <source>
        <dbReference type="Proteomes" id="UP000199659"/>
    </source>
</evidence>
<evidence type="ECO:0000313" key="1">
    <source>
        <dbReference type="EMBL" id="SFS06907.1"/>
    </source>
</evidence>
<organism evidence="1 2">
    <name type="scientific">Anaeromicropila populeti</name>
    <dbReference type="NCBI Taxonomy" id="37658"/>
    <lineage>
        <taxon>Bacteria</taxon>
        <taxon>Bacillati</taxon>
        <taxon>Bacillota</taxon>
        <taxon>Clostridia</taxon>
        <taxon>Lachnospirales</taxon>
        <taxon>Lachnospiraceae</taxon>
        <taxon>Anaeromicropila</taxon>
    </lineage>
</organism>
<dbReference type="STRING" id="37658.SAMN05661086_03562"/>
<dbReference type="EMBL" id="FOYZ01000021">
    <property type="protein sequence ID" value="SFS06907.1"/>
    <property type="molecule type" value="Genomic_DNA"/>
</dbReference>
<dbReference type="Proteomes" id="UP000199659">
    <property type="component" value="Unassembled WGS sequence"/>
</dbReference>
<name>A0A1I6LTU6_9FIRM</name>
<dbReference type="AlphaFoldDB" id="A0A1I6LTU6"/>
<gene>
    <name evidence="1" type="ORF">SAMN05661086_03562</name>
</gene>